<evidence type="ECO:0000256" key="1">
    <source>
        <dbReference type="SAM" id="MobiDB-lite"/>
    </source>
</evidence>
<feature type="signal peptide" evidence="2">
    <location>
        <begin position="1"/>
        <end position="24"/>
    </location>
</feature>
<dbReference type="Proteomes" id="UP001165652">
    <property type="component" value="Unassembled WGS sequence"/>
</dbReference>
<feature type="region of interest" description="Disordered" evidence="1">
    <location>
        <begin position="66"/>
        <end position="129"/>
    </location>
</feature>
<keyword evidence="4" id="KW-1185">Reference proteome</keyword>
<gene>
    <name evidence="3" type="ORF">PQJ73_29325</name>
</gene>
<comment type="caution">
    <text evidence="3">The sequence shown here is derived from an EMBL/GenBank/DDBJ whole genome shotgun (WGS) entry which is preliminary data.</text>
</comment>
<reference evidence="3" key="2">
    <citation type="submission" date="2023-02" db="EMBL/GenBank/DDBJ databases">
        <authorList>
            <person name="Rayyan A."/>
            <person name="Meyer T."/>
            <person name="Kyndt J.A."/>
        </authorList>
    </citation>
    <scope>NUCLEOTIDE SEQUENCE</scope>
    <source>
        <strain evidence="3">DSM 9987</strain>
    </source>
</reference>
<organism evidence="3 4">
    <name type="scientific">Rhodoplanes tepidamans</name>
    <name type="common">Rhodoplanes cryptolactis</name>
    <dbReference type="NCBI Taxonomy" id="200616"/>
    <lineage>
        <taxon>Bacteria</taxon>
        <taxon>Pseudomonadati</taxon>
        <taxon>Pseudomonadota</taxon>
        <taxon>Alphaproteobacteria</taxon>
        <taxon>Hyphomicrobiales</taxon>
        <taxon>Nitrobacteraceae</taxon>
        <taxon>Rhodoplanes</taxon>
    </lineage>
</organism>
<evidence type="ECO:0000256" key="2">
    <source>
        <dbReference type="SAM" id="SignalP"/>
    </source>
</evidence>
<reference evidence="3" key="1">
    <citation type="journal article" date="2023" name="Microbiol Resour">
        <title>Genome Sequences of Rhodoplanes serenus and Two Thermotolerant Strains, Rhodoplanes tepidamans and 'Rhodoplanes cryptolactis,' Further Refine the Genus.</title>
        <authorList>
            <person name="Rayyan A.A."/>
            <person name="Kyndt J.A."/>
        </authorList>
    </citation>
    <scope>NUCLEOTIDE SEQUENCE</scope>
    <source>
        <strain evidence="3">DSM 9987</strain>
    </source>
</reference>
<dbReference type="EMBL" id="JAQQLI010000092">
    <property type="protein sequence ID" value="MDC7789801.1"/>
    <property type="molecule type" value="Genomic_DNA"/>
</dbReference>
<feature type="chain" id="PRO_5045722109" description="DUF4148 domain-containing protein" evidence="2">
    <location>
        <begin position="25"/>
        <end position="129"/>
    </location>
</feature>
<dbReference type="RefSeq" id="WP_272780623.1">
    <property type="nucleotide sequence ID" value="NZ_JAQQLI010000092.1"/>
</dbReference>
<name>A0ABT5JKB6_RHOTP</name>
<evidence type="ECO:0008006" key="5">
    <source>
        <dbReference type="Google" id="ProtNLM"/>
    </source>
</evidence>
<protein>
    <recommendedName>
        <fullName evidence="5">DUF4148 domain-containing protein</fullName>
    </recommendedName>
</protein>
<evidence type="ECO:0000313" key="4">
    <source>
        <dbReference type="Proteomes" id="UP001165652"/>
    </source>
</evidence>
<keyword evidence="2" id="KW-0732">Signal</keyword>
<feature type="compositionally biased region" description="Low complexity" evidence="1">
    <location>
        <begin position="82"/>
        <end position="129"/>
    </location>
</feature>
<sequence length="129" mass="13150">MKTLFGIAVGAAVALALTGGPALAQIAAPSLDIGGSTRKLTSEEIEKEKAVDEAYRGAIRKIPEKQTVVDPWGSVRQAPSSTTAAKPQAPKQQAPKRQTAKPQTAKPQAAKPAPASPLSTSSAASAPGR</sequence>
<accession>A0ABT5JKB6</accession>
<proteinExistence type="predicted"/>
<evidence type="ECO:0000313" key="3">
    <source>
        <dbReference type="EMBL" id="MDC7789801.1"/>
    </source>
</evidence>